<dbReference type="Proteomes" id="UP000276128">
    <property type="component" value="Unassembled WGS sequence"/>
</dbReference>
<dbReference type="Pfam" id="PF08327">
    <property type="entry name" value="AHSA1"/>
    <property type="match status" value="1"/>
</dbReference>
<name>A0A430JI35_9BACL</name>
<dbReference type="InterPro" id="IPR013538">
    <property type="entry name" value="ASHA1/2-like_C"/>
</dbReference>
<dbReference type="Gene3D" id="3.30.530.20">
    <property type="match status" value="1"/>
</dbReference>
<feature type="domain" description="Activator of Hsp90 ATPase homologue 1/2-like C-terminal" evidence="2">
    <location>
        <begin position="23"/>
        <end position="168"/>
    </location>
</feature>
<comment type="similarity">
    <text evidence="1">Belongs to the AHA1 family.</text>
</comment>
<comment type="caution">
    <text evidence="3">The sequence shown here is derived from an EMBL/GenBank/DDBJ whole genome shotgun (WGS) entry which is preliminary data.</text>
</comment>
<protein>
    <submittedName>
        <fullName evidence="3">SRPBCC domain-containing protein</fullName>
    </submittedName>
</protein>
<dbReference type="RefSeq" id="WP_126140171.1">
    <property type="nucleotide sequence ID" value="NZ_RXHU01000015.1"/>
</dbReference>
<evidence type="ECO:0000259" key="2">
    <source>
        <dbReference type="Pfam" id="PF08327"/>
    </source>
</evidence>
<keyword evidence="4" id="KW-1185">Reference proteome</keyword>
<dbReference type="InterPro" id="IPR023393">
    <property type="entry name" value="START-like_dom_sf"/>
</dbReference>
<reference evidence="3 4" key="1">
    <citation type="submission" date="2018-12" db="EMBL/GenBank/DDBJ databases">
        <title>Bacillus ochoae sp. nov., Paenibacillus whitsoniae sp. nov., Paenibacillus spiritus sp. nov. Isolated from the Mars Exploration Rover during spacecraft assembly.</title>
        <authorList>
            <person name="Seuylemezian A."/>
            <person name="Vaishampayan P."/>
        </authorList>
    </citation>
    <scope>NUCLEOTIDE SEQUENCE [LARGE SCALE GENOMIC DNA]</scope>
    <source>
        <strain evidence="3 4">MER 54</strain>
    </source>
</reference>
<dbReference type="OrthoDB" id="118413at2"/>
<sequence length="173" mass="19784">MSNNTIVSRVENDRVLVLERTFDAPRELVYSMFKEAEHLKHWWGPRGWEVPVCTVDFRPGGVWHYCMKCADPNQGDFYGMESWGKAIYKEMIEPDKIVYVDFFSDAEGNVNDAMPSTEVTLEFIDLGNGTTKLVNRGLYASAESLKTVIDMGMMQGITETWDRLEERLNAVKG</sequence>
<gene>
    <name evidence="3" type="ORF">EJQ19_05395</name>
</gene>
<dbReference type="SUPFAM" id="SSF55961">
    <property type="entry name" value="Bet v1-like"/>
    <property type="match status" value="1"/>
</dbReference>
<accession>A0A430JI35</accession>
<dbReference type="EMBL" id="RXHU01000015">
    <property type="protein sequence ID" value="RTE10708.1"/>
    <property type="molecule type" value="Genomic_DNA"/>
</dbReference>
<dbReference type="AlphaFoldDB" id="A0A430JI35"/>
<evidence type="ECO:0000313" key="4">
    <source>
        <dbReference type="Proteomes" id="UP000276128"/>
    </source>
</evidence>
<evidence type="ECO:0000313" key="3">
    <source>
        <dbReference type="EMBL" id="RTE10708.1"/>
    </source>
</evidence>
<evidence type="ECO:0000256" key="1">
    <source>
        <dbReference type="ARBA" id="ARBA00006817"/>
    </source>
</evidence>
<proteinExistence type="inferred from homology"/>
<organism evidence="3 4">
    <name type="scientific">Paenibacillus whitsoniae</name>
    <dbReference type="NCBI Taxonomy" id="2496558"/>
    <lineage>
        <taxon>Bacteria</taxon>
        <taxon>Bacillati</taxon>
        <taxon>Bacillota</taxon>
        <taxon>Bacilli</taxon>
        <taxon>Bacillales</taxon>
        <taxon>Paenibacillaceae</taxon>
        <taxon>Paenibacillus</taxon>
    </lineage>
</organism>